<sequence length="64" mass="6850">MARAASVSAGSTDKALEQCLTSSMVGGMKAIIMPHCIDNTEPEALTYCFTHDPCWGNLTTLRCV</sequence>
<reference evidence="1" key="1">
    <citation type="journal article" date="1987" name="Virology">
        <title>Interaction of the P1c1 repressor with P1 DNA: localization of repressor binding sites near the c1 gene.</title>
        <authorList>
            <person name="Baumstark B.R."/>
            <person name="Stovall S.R."/>
            <person name="Ashkar S."/>
        </authorList>
    </citation>
    <scope>NUCLEOTIDE SEQUENCE</scope>
</reference>
<organism evidence="1">
    <name type="scientific">Punavirus P1</name>
    <dbReference type="NCBI Taxonomy" id="10678"/>
    <lineage>
        <taxon>Viruses</taxon>
        <taxon>Duplodnaviria</taxon>
        <taxon>Heunggongvirae</taxon>
        <taxon>Uroviricota</taxon>
        <taxon>Caudoviricetes</taxon>
        <taxon>Punavirus</taxon>
    </lineage>
</organism>
<name>Q38406_9CAUD</name>
<accession>Q38406</accession>
<evidence type="ECO:0000313" key="1">
    <source>
        <dbReference type="EMBL" id="AAA88420.1"/>
    </source>
</evidence>
<protein>
    <submittedName>
        <fullName evidence="1">Uncharacterized protein</fullName>
    </submittedName>
</protein>
<dbReference type="EMBL" id="M16618">
    <property type="protein sequence ID" value="AAA88420.1"/>
    <property type="molecule type" value="Genomic_DNA"/>
</dbReference>
<proteinExistence type="predicted"/>